<keyword evidence="3" id="KW-1185">Reference proteome</keyword>
<sequence length="69" mass="8424">MFCAIFIFYVCVYVVFVTLPFFPCLYVLHIYLKLLLFSIYCDLSLYFYRVLFPCHSNFLPSLQFFPFNY</sequence>
<reference evidence="2" key="1">
    <citation type="submission" date="2020-11" db="EMBL/GenBank/DDBJ databases">
        <authorList>
            <person name="Tran Van P."/>
        </authorList>
    </citation>
    <scope>NUCLEOTIDE SEQUENCE</scope>
</reference>
<dbReference type="EMBL" id="LR908979">
    <property type="protein sequence ID" value="CAD7254402.1"/>
    <property type="molecule type" value="Genomic_DNA"/>
</dbReference>
<dbReference type="EMBL" id="CAJPEV010009461">
    <property type="protein sequence ID" value="CAG0905681.1"/>
    <property type="molecule type" value="Genomic_DNA"/>
</dbReference>
<feature type="transmembrane region" description="Helical" evidence="1">
    <location>
        <begin position="34"/>
        <end position="52"/>
    </location>
</feature>
<dbReference type="AlphaFoldDB" id="A0A7R9AHU7"/>
<organism evidence="2">
    <name type="scientific">Darwinula stevensoni</name>
    <dbReference type="NCBI Taxonomy" id="69355"/>
    <lineage>
        <taxon>Eukaryota</taxon>
        <taxon>Metazoa</taxon>
        <taxon>Ecdysozoa</taxon>
        <taxon>Arthropoda</taxon>
        <taxon>Crustacea</taxon>
        <taxon>Oligostraca</taxon>
        <taxon>Ostracoda</taxon>
        <taxon>Podocopa</taxon>
        <taxon>Podocopida</taxon>
        <taxon>Darwinulocopina</taxon>
        <taxon>Darwinuloidea</taxon>
        <taxon>Darwinulidae</taxon>
        <taxon>Darwinula</taxon>
    </lineage>
</organism>
<gene>
    <name evidence="2" type="ORF">DSTB1V02_LOCUS14148</name>
</gene>
<evidence type="ECO:0000313" key="2">
    <source>
        <dbReference type="EMBL" id="CAD7254402.1"/>
    </source>
</evidence>
<dbReference type="Proteomes" id="UP000677054">
    <property type="component" value="Unassembled WGS sequence"/>
</dbReference>
<evidence type="ECO:0000313" key="3">
    <source>
        <dbReference type="Proteomes" id="UP000677054"/>
    </source>
</evidence>
<keyword evidence="1" id="KW-0812">Transmembrane</keyword>
<keyword evidence="1" id="KW-1133">Transmembrane helix</keyword>
<feature type="transmembrane region" description="Helical" evidence="1">
    <location>
        <begin position="6"/>
        <end position="27"/>
    </location>
</feature>
<keyword evidence="1" id="KW-0472">Membrane</keyword>
<protein>
    <submittedName>
        <fullName evidence="2">Uncharacterized protein</fullName>
    </submittedName>
</protein>
<name>A0A7R9AHU7_9CRUS</name>
<accession>A0A7R9AHU7</accession>
<evidence type="ECO:0000256" key="1">
    <source>
        <dbReference type="SAM" id="Phobius"/>
    </source>
</evidence>
<proteinExistence type="predicted"/>